<dbReference type="KEGG" id="tid:Thein_1930"/>
<dbReference type="STRING" id="667014.Thein_1930"/>
<keyword evidence="1" id="KW-1133">Transmembrane helix</keyword>
<protein>
    <submittedName>
        <fullName evidence="2">Type IV conjugative transfer system protein TraL</fullName>
    </submittedName>
</protein>
<evidence type="ECO:0000313" key="2">
    <source>
        <dbReference type="EMBL" id="AEH45785.1"/>
    </source>
</evidence>
<evidence type="ECO:0000313" key="3">
    <source>
        <dbReference type="Proteomes" id="UP000006793"/>
    </source>
</evidence>
<dbReference type="HOGENOM" id="CLU_188985_0_0_0"/>
<dbReference type="PaxDb" id="667014-Thein_1930"/>
<keyword evidence="3" id="KW-1185">Reference proteome</keyword>
<keyword evidence="1" id="KW-0812">Transmembrane</keyword>
<dbReference type="AlphaFoldDB" id="F8ACL0"/>
<reference evidence="3" key="1">
    <citation type="submission" date="2011-04" db="EMBL/GenBank/DDBJ databases">
        <title>The complete genome of Thermodesulfatator indicus DSM 15286.</title>
        <authorList>
            <person name="Lucas S."/>
            <person name="Copeland A."/>
            <person name="Lapidus A."/>
            <person name="Bruce D."/>
            <person name="Goodwin L."/>
            <person name="Pitluck S."/>
            <person name="Peters L."/>
            <person name="Kyrpides N."/>
            <person name="Mavromatis K."/>
            <person name="Pagani I."/>
            <person name="Ivanova N."/>
            <person name="Saunders L."/>
            <person name="Detter J.C."/>
            <person name="Tapia R."/>
            <person name="Han C."/>
            <person name="Land M."/>
            <person name="Hauser L."/>
            <person name="Markowitz V."/>
            <person name="Cheng J.-F."/>
            <person name="Hugenholtz P."/>
            <person name="Woyke T."/>
            <person name="Wu D."/>
            <person name="Spring S."/>
            <person name="Schroeder M."/>
            <person name="Brambilla E."/>
            <person name="Klenk H.-P."/>
            <person name="Eisen J.A."/>
        </authorList>
    </citation>
    <scope>NUCLEOTIDE SEQUENCE [LARGE SCALE GENOMIC DNA]</scope>
    <source>
        <strain evidence="3">DSM 15286 / JCM 11887 / CIR29812</strain>
    </source>
</reference>
<organism evidence="2 3">
    <name type="scientific">Thermodesulfatator indicus (strain DSM 15286 / JCM 11887 / CIR29812)</name>
    <dbReference type="NCBI Taxonomy" id="667014"/>
    <lineage>
        <taxon>Bacteria</taxon>
        <taxon>Pseudomonadati</taxon>
        <taxon>Thermodesulfobacteriota</taxon>
        <taxon>Thermodesulfobacteria</taxon>
        <taxon>Thermodesulfobacteriales</taxon>
        <taxon>Thermodesulfatatoraceae</taxon>
        <taxon>Thermodesulfatator</taxon>
    </lineage>
</organism>
<name>F8ACL0_THEID</name>
<dbReference type="OrthoDB" id="7570155at2"/>
<keyword evidence="1" id="KW-0472">Membrane</keyword>
<dbReference type="GO" id="GO:0019867">
    <property type="term" value="C:outer membrane"/>
    <property type="evidence" value="ECO:0007669"/>
    <property type="project" value="InterPro"/>
</dbReference>
<dbReference type="Proteomes" id="UP000006793">
    <property type="component" value="Chromosome"/>
</dbReference>
<evidence type="ECO:0000256" key="1">
    <source>
        <dbReference type="SAM" id="Phobius"/>
    </source>
</evidence>
<dbReference type="eggNOG" id="ENOG5033BFH">
    <property type="taxonomic scope" value="Bacteria"/>
</dbReference>
<feature type="transmembrane region" description="Helical" evidence="1">
    <location>
        <begin position="32"/>
        <end position="56"/>
    </location>
</feature>
<dbReference type="InterPro" id="IPR009838">
    <property type="entry name" value="T4SS_TraL"/>
</dbReference>
<accession>F8ACL0</accession>
<dbReference type="Pfam" id="PF07178">
    <property type="entry name" value="TraL"/>
    <property type="match status" value="1"/>
</dbReference>
<dbReference type="InParanoid" id="F8ACL0"/>
<dbReference type="NCBIfam" id="TIGR02762">
    <property type="entry name" value="TraL_TIGR"/>
    <property type="match status" value="1"/>
</dbReference>
<dbReference type="RefSeq" id="WP_013908524.1">
    <property type="nucleotide sequence ID" value="NC_015681.1"/>
</dbReference>
<sequence>MMNGAVGQGFPRYLHRPYRLLWFERDELGLMAGLYVISVFTTFKLLLLIPPAVIFFRKEKRKRPRGFVVHIFYRLGLTSFRGYPGSFVKKLRG</sequence>
<proteinExistence type="predicted"/>
<gene>
    <name evidence="2" type="ordered locus">Thein_1930</name>
</gene>
<reference evidence="2 3" key="2">
    <citation type="journal article" date="2012" name="Stand. Genomic Sci.">
        <title>Complete genome sequence of the thermophilic sulfate-reducing ocean bacterium Thermodesulfatator indicus type strain (CIR29812(T)).</title>
        <authorList>
            <person name="Anderson I."/>
            <person name="Saunders E."/>
            <person name="Lapidus A."/>
            <person name="Nolan M."/>
            <person name="Lucas S."/>
            <person name="Tice H."/>
            <person name="Del Rio T.G."/>
            <person name="Cheng J.F."/>
            <person name="Han C."/>
            <person name="Tapia R."/>
            <person name="Goodwin L.A."/>
            <person name="Pitluck S."/>
            <person name="Liolios K."/>
            <person name="Mavromatis K."/>
            <person name="Pagani I."/>
            <person name="Ivanova N."/>
            <person name="Mikhailova N."/>
            <person name="Pati A."/>
            <person name="Chen A."/>
            <person name="Palaniappan K."/>
            <person name="Land M."/>
            <person name="Hauser L."/>
            <person name="Jeffries C.D."/>
            <person name="Chang Y.J."/>
            <person name="Brambilla E.M."/>
            <person name="Rohde M."/>
            <person name="Spring S."/>
            <person name="Goker M."/>
            <person name="Detter J.C."/>
            <person name="Woyke T."/>
            <person name="Bristow J."/>
            <person name="Eisen J.A."/>
            <person name="Markowitz V."/>
            <person name="Hugenholtz P."/>
            <person name="Kyrpides N.C."/>
            <person name="Klenk H.P."/>
        </authorList>
    </citation>
    <scope>NUCLEOTIDE SEQUENCE [LARGE SCALE GENOMIC DNA]</scope>
    <source>
        <strain evidence="3">DSM 15286 / JCM 11887 / CIR29812</strain>
    </source>
</reference>
<dbReference type="EMBL" id="CP002683">
    <property type="protein sequence ID" value="AEH45785.1"/>
    <property type="molecule type" value="Genomic_DNA"/>
</dbReference>